<keyword evidence="1" id="KW-0472">Membrane</keyword>
<keyword evidence="2" id="KW-0614">Plasmid</keyword>
<dbReference type="Proteomes" id="UP000503166">
    <property type="component" value="Plasmid p_CNU_G2"/>
</dbReference>
<dbReference type="AlphaFoldDB" id="A0A6G8I2N1"/>
<organism evidence="2 3">
    <name type="scientific">Streptococcus ruminicola</name>
    <dbReference type="NCBI Taxonomy" id="2686210"/>
    <lineage>
        <taxon>Bacteria</taxon>
        <taxon>Bacillati</taxon>
        <taxon>Bacillota</taxon>
        <taxon>Bacilli</taxon>
        <taxon>Lactobacillales</taxon>
        <taxon>Streptococcaceae</taxon>
        <taxon>Streptococcus</taxon>
    </lineage>
</organism>
<protein>
    <submittedName>
        <fullName evidence="2">Uncharacterized protein</fullName>
    </submittedName>
</protein>
<dbReference type="EMBL" id="CP046920">
    <property type="protein sequence ID" value="QIM47423.1"/>
    <property type="molecule type" value="Genomic_DNA"/>
</dbReference>
<geneLocation type="plasmid" evidence="3">
    <name>p_cnu_g2</name>
</geneLocation>
<keyword evidence="1" id="KW-1133">Transmembrane helix</keyword>
<dbReference type="KEGG" id="srum:GPZ88_10125"/>
<dbReference type="RefSeq" id="WP_157328644.1">
    <property type="nucleotide sequence ID" value="NZ_CP046920.1"/>
</dbReference>
<evidence type="ECO:0000256" key="1">
    <source>
        <dbReference type="SAM" id="Phobius"/>
    </source>
</evidence>
<proteinExistence type="predicted"/>
<accession>A0A6G8I2N1</accession>
<evidence type="ECO:0000313" key="3">
    <source>
        <dbReference type="Proteomes" id="UP000503166"/>
    </source>
</evidence>
<feature type="transmembrane region" description="Helical" evidence="1">
    <location>
        <begin position="21"/>
        <end position="42"/>
    </location>
</feature>
<evidence type="ECO:0000313" key="2">
    <source>
        <dbReference type="EMBL" id="QIM47423.1"/>
    </source>
</evidence>
<sequence>MDKQDNHNYSFSIPRGVYRELKYYGVPVMKAGVIVVTFLLGLQLSGTVFPTDQFFQFVLNDILMTILAFYLVLPTKAGGSNFRAIAYFHIKRKKRYFSIERGGYPVKQEEIKRRRRGKY</sequence>
<keyword evidence="1" id="KW-0812">Transmembrane</keyword>
<reference evidence="2 3" key="1">
    <citation type="submission" date="2019-12" db="EMBL/GenBank/DDBJ databases">
        <title>Complete genome sequence of Streptococcus sp. CNU G2 isolated frome Bos taurus coreanae.</title>
        <authorList>
            <person name="Park S.Y."/>
            <person name="Kim J.H."/>
            <person name="Seo S.W."/>
        </authorList>
    </citation>
    <scope>NUCLEOTIDE SEQUENCE [LARGE SCALE GENOMIC DNA]</scope>
    <source>
        <strain evidence="2 3">CNU G2</strain>
        <plasmid evidence="3">p_cnu_g2</plasmid>
    </source>
</reference>
<gene>
    <name evidence="2" type="ORF">GPZ88_10125</name>
</gene>
<name>A0A6G8I2N1_9STRE</name>